<dbReference type="EMBL" id="JAAGLQ010000648">
    <property type="protein sequence ID" value="NEA19837.1"/>
    <property type="molecule type" value="Genomic_DNA"/>
</dbReference>
<sequence length="49" mass="5594">MITEPRRYGRTNAARAEADRLAAQGHHVHYHAEGYTTCRSGHCTREAQR</sequence>
<dbReference type="Proteomes" id="UP000471293">
    <property type="component" value="Unassembled WGS sequence"/>
</dbReference>
<protein>
    <submittedName>
        <fullName evidence="1">Uncharacterized protein</fullName>
    </submittedName>
</protein>
<gene>
    <name evidence="1" type="ORF">G3I29_31170</name>
</gene>
<dbReference type="RefSeq" id="WP_164349399.1">
    <property type="nucleotide sequence ID" value="NZ_JAAGLQ010000648.1"/>
</dbReference>
<name>A0A6N9U8F0_STRHA</name>
<accession>A0A6N9U8F0</accession>
<comment type="caution">
    <text evidence="1">The sequence shown here is derived from an EMBL/GenBank/DDBJ whole genome shotgun (WGS) entry which is preliminary data.</text>
</comment>
<evidence type="ECO:0000313" key="1">
    <source>
        <dbReference type="EMBL" id="NEA19837.1"/>
    </source>
</evidence>
<organism evidence="1 2">
    <name type="scientific">Streptomyces halstedii</name>
    <dbReference type="NCBI Taxonomy" id="1944"/>
    <lineage>
        <taxon>Bacteria</taxon>
        <taxon>Bacillati</taxon>
        <taxon>Actinomycetota</taxon>
        <taxon>Actinomycetes</taxon>
        <taxon>Kitasatosporales</taxon>
        <taxon>Streptomycetaceae</taxon>
        <taxon>Streptomyces</taxon>
    </lineage>
</organism>
<dbReference type="AlphaFoldDB" id="A0A6N9U8F0"/>
<evidence type="ECO:0000313" key="2">
    <source>
        <dbReference type="Proteomes" id="UP000471293"/>
    </source>
</evidence>
<reference evidence="1 2" key="1">
    <citation type="submission" date="2020-01" db="EMBL/GenBank/DDBJ databases">
        <title>Insect and environment-associated Actinomycetes.</title>
        <authorList>
            <person name="Currrie C."/>
            <person name="Chevrette M."/>
            <person name="Carlson C."/>
            <person name="Stubbendieck R."/>
            <person name="Wendt-Pienkowski E."/>
        </authorList>
    </citation>
    <scope>NUCLEOTIDE SEQUENCE [LARGE SCALE GENOMIC DNA]</scope>
    <source>
        <strain evidence="1 2">SID11342</strain>
    </source>
</reference>
<proteinExistence type="predicted"/>